<proteinExistence type="inferred from homology"/>
<dbReference type="SUPFAM" id="SSF53850">
    <property type="entry name" value="Periplasmic binding protein-like II"/>
    <property type="match status" value="1"/>
</dbReference>
<dbReference type="InterPro" id="IPR030678">
    <property type="entry name" value="Peptide/Ni-bd"/>
</dbReference>
<protein>
    <submittedName>
        <fullName evidence="5">ABC transporter substrate-binding protein</fullName>
    </submittedName>
</protein>
<dbReference type="PIRSF" id="PIRSF002741">
    <property type="entry name" value="MppA"/>
    <property type="match status" value="1"/>
</dbReference>
<dbReference type="GO" id="GO:1904680">
    <property type="term" value="F:peptide transmembrane transporter activity"/>
    <property type="evidence" value="ECO:0007669"/>
    <property type="project" value="TreeGrafter"/>
</dbReference>
<dbReference type="OrthoDB" id="9796817at2"/>
<dbReference type="Proteomes" id="UP000271031">
    <property type="component" value="Unassembled WGS sequence"/>
</dbReference>
<dbReference type="Gene3D" id="3.40.190.10">
    <property type="entry name" value="Periplasmic binding protein-like II"/>
    <property type="match status" value="1"/>
</dbReference>
<evidence type="ECO:0000313" key="6">
    <source>
        <dbReference type="Proteomes" id="UP000271031"/>
    </source>
</evidence>
<dbReference type="Gene3D" id="3.10.105.10">
    <property type="entry name" value="Dipeptide-binding Protein, Domain 3"/>
    <property type="match status" value="1"/>
</dbReference>
<evidence type="ECO:0000256" key="1">
    <source>
        <dbReference type="ARBA" id="ARBA00005695"/>
    </source>
</evidence>
<evidence type="ECO:0000259" key="4">
    <source>
        <dbReference type="Pfam" id="PF00496"/>
    </source>
</evidence>
<dbReference type="PROSITE" id="PS51257">
    <property type="entry name" value="PROKAR_LIPOPROTEIN"/>
    <property type="match status" value="1"/>
</dbReference>
<accession>A0A3M8CWL8</accession>
<keyword evidence="3" id="KW-0732">Signal</keyword>
<dbReference type="InterPro" id="IPR000914">
    <property type="entry name" value="SBP_5_dom"/>
</dbReference>
<keyword evidence="2" id="KW-0813">Transport</keyword>
<dbReference type="GO" id="GO:0015833">
    <property type="term" value="P:peptide transport"/>
    <property type="evidence" value="ECO:0007669"/>
    <property type="project" value="TreeGrafter"/>
</dbReference>
<dbReference type="PANTHER" id="PTHR30290:SF9">
    <property type="entry name" value="OLIGOPEPTIDE-BINDING PROTEIN APPA"/>
    <property type="match status" value="1"/>
</dbReference>
<dbReference type="CDD" id="cd08492">
    <property type="entry name" value="PBP2_NikA_DppA_OppA_like_15"/>
    <property type="match status" value="1"/>
</dbReference>
<evidence type="ECO:0000256" key="2">
    <source>
        <dbReference type="ARBA" id="ARBA00022448"/>
    </source>
</evidence>
<dbReference type="GO" id="GO:0043190">
    <property type="term" value="C:ATP-binding cassette (ABC) transporter complex"/>
    <property type="evidence" value="ECO:0007669"/>
    <property type="project" value="InterPro"/>
</dbReference>
<evidence type="ECO:0000256" key="3">
    <source>
        <dbReference type="ARBA" id="ARBA00022729"/>
    </source>
</evidence>
<evidence type="ECO:0000313" key="5">
    <source>
        <dbReference type="EMBL" id="RNB80226.1"/>
    </source>
</evidence>
<keyword evidence="6" id="KW-1185">Reference proteome</keyword>
<sequence>MHKSRLGTKFFRGSLCTVMGMMLVISGCSGGGTEVNSAIPGPEKSGPPKQGGTITIAYKQEPDTLDVHKSNGASVTDELAGLMGGTLVYVDPDTREIKPYLADSYKISPDGKVWTFTIRSGVTFSDGTPLNAKTFKETFDRILDPKTQAKATQAMLESLKEVKAPDDQTLILELKEPFAPLLLNLSVPGWLQPLSLQAIEKAGPDYGRHPLGVGPWKLESWQPGQSITFARNDKFKWPEPYYENQGPVRPDKLVAKFIIDYQTTMAALDSGTIDVALNVQAKDAKKYRNSDKFVVLEKMRSGIGLFLEMNMKTEALRDVQVRKALNMAINKQAIIQAALQGEGEVAHSLLPPTFFGYDKAVEELDYKFDQEQAKKLLDDAGWKTNAEGIREKNGKTLSLTLLSRERQAKESQLVQSMLDELGIKVKINSMEPGAMLDTAIKGEFDLTVMAYDHIDPDIFYMFFHSSQIGGFNFSSIKDEKLDELAALGRRTVDPEARKQVYSEVQRYMIEQAYIIPIYIDKQFFVVNKRVKGIKVSQDRLLFNDAWVDQ</sequence>
<comment type="caution">
    <text evidence="5">The sequence shown here is derived from an EMBL/GenBank/DDBJ whole genome shotgun (WGS) entry which is preliminary data.</text>
</comment>
<dbReference type="Pfam" id="PF00496">
    <property type="entry name" value="SBP_bac_5"/>
    <property type="match status" value="1"/>
</dbReference>
<dbReference type="RefSeq" id="WP_122921210.1">
    <property type="nucleotide sequence ID" value="NZ_RHHQ01000025.1"/>
</dbReference>
<comment type="similarity">
    <text evidence="1">Belongs to the bacterial solute-binding protein 5 family.</text>
</comment>
<dbReference type="InterPro" id="IPR039424">
    <property type="entry name" value="SBP_5"/>
</dbReference>
<gene>
    <name evidence="5" type="ORF">EDM56_27880</name>
</gene>
<name>A0A3M8CWL8_9BACL</name>
<dbReference type="GO" id="GO:0042597">
    <property type="term" value="C:periplasmic space"/>
    <property type="evidence" value="ECO:0007669"/>
    <property type="project" value="UniProtKB-ARBA"/>
</dbReference>
<dbReference type="PANTHER" id="PTHR30290">
    <property type="entry name" value="PERIPLASMIC BINDING COMPONENT OF ABC TRANSPORTER"/>
    <property type="match status" value="1"/>
</dbReference>
<feature type="domain" description="Solute-binding protein family 5" evidence="4">
    <location>
        <begin position="96"/>
        <end position="466"/>
    </location>
</feature>
<dbReference type="AlphaFoldDB" id="A0A3M8CWL8"/>
<reference evidence="5 6" key="1">
    <citation type="submission" date="2018-10" db="EMBL/GenBank/DDBJ databases">
        <title>Phylogenomics of Brevibacillus.</title>
        <authorList>
            <person name="Dunlap C."/>
        </authorList>
    </citation>
    <scope>NUCLEOTIDE SEQUENCE [LARGE SCALE GENOMIC DNA]</scope>
    <source>
        <strain evidence="5 6">JCM 15716</strain>
    </source>
</reference>
<dbReference type="EMBL" id="RHHQ01000025">
    <property type="protein sequence ID" value="RNB80226.1"/>
    <property type="molecule type" value="Genomic_DNA"/>
</dbReference>
<organism evidence="5 6">
    <name type="scientific">Brevibacillus fluminis</name>
    <dbReference type="NCBI Taxonomy" id="511487"/>
    <lineage>
        <taxon>Bacteria</taxon>
        <taxon>Bacillati</taxon>
        <taxon>Bacillota</taxon>
        <taxon>Bacilli</taxon>
        <taxon>Bacillales</taxon>
        <taxon>Paenibacillaceae</taxon>
        <taxon>Brevibacillus</taxon>
    </lineage>
</organism>